<name>A0A1S4A0L2_TOBAC</name>
<dbReference type="KEGG" id="nta:107792476"/>
<dbReference type="PaxDb" id="4097-A0A1S4A0L2"/>
<evidence type="ECO:0000256" key="1">
    <source>
        <dbReference type="SAM" id="MobiDB-lite"/>
    </source>
</evidence>
<dbReference type="OrthoDB" id="1300588at2759"/>
<protein>
    <recommendedName>
        <fullName evidence="3">DUF4283 domain-containing protein</fullName>
    </recommendedName>
</protein>
<dbReference type="AlphaFoldDB" id="A0A1S4A0L2"/>
<dbReference type="PANTHER" id="PTHR31286:SF104">
    <property type="entry name" value="PEROXIDASE"/>
    <property type="match status" value="1"/>
</dbReference>
<dbReference type="RefSeq" id="XP_016470178.1">
    <property type="nucleotide sequence ID" value="XM_016614692.1"/>
</dbReference>
<dbReference type="OMA" id="LENDSVH"/>
<evidence type="ECO:0000313" key="2">
    <source>
        <dbReference type="RefSeq" id="XP_016470178.1"/>
    </source>
</evidence>
<feature type="region of interest" description="Disordered" evidence="1">
    <location>
        <begin position="1"/>
        <end position="21"/>
    </location>
</feature>
<organism evidence="2">
    <name type="scientific">Nicotiana tabacum</name>
    <name type="common">Common tobacco</name>
    <dbReference type="NCBI Taxonomy" id="4097"/>
    <lineage>
        <taxon>Eukaryota</taxon>
        <taxon>Viridiplantae</taxon>
        <taxon>Streptophyta</taxon>
        <taxon>Embryophyta</taxon>
        <taxon>Tracheophyta</taxon>
        <taxon>Spermatophyta</taxon>
        <taxon>Magnoliopsida</taxon>
        <taxon>eudicotyledons</taxon>
        <taxon>Gunneridae</taxon>
        <taxon>Pentapetalae</taxon>
        <taxon>asterids</taxon>
        <taxon>lamiids</taxon>
        <taxon>Solanales</taxon>
        <taxon>Solanaceae</taxon>
        <taxon>Nicotianoideae</taxon>
        <taxon>Nicotianeae</taxon>
        <taxon>Nicotiana</taxon>
    </lineage>
</organism>
<proteinExistence type="predicted"/>
<dbReference type="PANTHER" id="PTHR31286">
    <property type="entry name" value="GLYCINE-RICH CELL WALL STRUCTURAL PROTEIN 1.8-LIKE"/>
    <property type="match status" value="1"/>
</dbReference>
<gene>
    <name evidence="2" type="primary">LOC107792476</name>
</gene>
<accession>A0A1S4A0L2</accession>
<sequence length="518" mass="56016">MEANVSPHPLAVGEQNPNSNEVTPNINNFVTYAASLNQKQSATSLTKMSLKPFEIVHGVPTIQFSMDEREEFAKEEGLHQAVMIKLSSDAPNLQILRSILPKIFGIKGNCLFGSLAPRQILIRCDQHEDYVACLARAVNYFQHNGREHQYRVFPWSVGYNPNQETSKVAIWISLPNLSPELFARKPLLSIAAAIGKPIAIDKATQVRSRPSTARVKVIIDLLDKLPEKIRLQYLDVKTGKIVEDYQEIIYDNLPSYCGHCKHQGHEENQCRRLKGKAVQTARVCDENKHQIVEKLQGDARDFLNAKRAGQQLIEGSENDKNARQQVGDDLSKRADATGVRGAVQVEKTDVNIPDGAQILSNSGISKSVAIVPVDRALARNRGNGSSIGTVAGGDRPINGIGEQIDNAAGYKAIIVNEEGQEHVSTKALECADATVCKAVNMENSAAGVARAGHSGVGAHSKSTNALKTTVDHVVALVEPVEKSAAAGTTPVDVSTAVLVPAEIVSTPTDVEKDSKEAG</sequence>
<reference evidence="2" key="1">
    <citation type="submission" date="2025-08" db="UniProtKB">
        <authorList>
            <consortium name="RefSeq"/>
        </authorList>
    </citation>
    <scope>IDENTIFICATION</scope>
</reference>
<evidence type="ECO:0008006" key="3">
    <source>
        <dbReference type="Google" id="ProtNLM"/>
    </source>
</evidence>
<dbReference type="InterPro" id="IPR040256">
    <property type="entry name" value="At4g02000-like"/>
</dbReference>